<dbReference type="OrthoDB" id="659569at2"/>
<comment type="similarity">
    <text evidence="1">Belongs to the sigma-70 factor family. ECF subfamily.</text>
</comment>
<proteinExistence type="inferred from homology"/>
<dbReference type="Proteomes" id="UP000192678">
    <property type="component" value="Unassembled WGS sequence"/>
</dbReference>
<dbReference type="GO" id="GO:0003677">
    <property type="term" value="F:DNA binding"/>
    <property type="evidence" value="ECO:0007669"/>
    <property type="project" value="InterPro"/>
</dbReference>
<dbReference type="InterPro" id="IPR013325">
    <property type="entry name" value="RNA_pol_sigma_r2"/>
</dbReference>
<dbReference type="PANTHER" id="PTHR43133">
    <property type="entry name" value="RNA POLYMERASE ECF-TYPE SIGMA FACTO"/>
    <property type="match status" value="1"/>
</dbReference>
<evidence type="ECO:0000313" key="7">
    <source>
        <dbReference type="EMBL" id="SMC70713.1"/>
    </source>
</evidence>
<dbReference type="AlphaFoldDB" id="A0A1W2BCG1"/>
<dbReference type="Gene3D" id="1.10.1740.10">
    <property type="match status" value="1"/>
</dbReference>
<keyword evidence="4" id="KW-0804">Transcription</keyword>
<dbReference type="InterPro" id="IPR036388">
    <property type="entry name" value="WH-like_DNA-bd_sf"/>
</dbReference>
<evidence type="ECO:0000256" key="3">
    <source>
        <dbReference type="ARBA" id="ARBA00023082"/>
    </source>
</evidence>
<evidence type="ECO:0000313" key="8">
    <source>
        <dbReference type="Proteomes" id="UP000192678"/>
    </source>
</evidence>
<dbReference type="NCBIfam" id="TIGR02937">
    <property type="entry name" value="sigma70-ECF"/>
    <property type="match status" value="1"/>
</dbReference>
<keyword evidence="2" id="KW-0805">Transcription regulation</keyword>
<evidence type="ECO:0000259" key="6">
    <source>
        <dbReference type="Pfam" id="PF08281"/>
    </source>
</evidence>
<dbReference type="SUPFAM" id="SSF88946">
    <property type="entry name" value="Sigma2 domain of RNA polymerase sigma factors"/>
    <property type="match status" value="1"/>
</dbReference>
<feature type="domain" description="RNA polymerase sigma factor 70 region 4 type 2" evidence="6">
    <location>
        <begin position="124"/>
        <end position="174"/>
    </location>
</feature>
<protein>
    <submittedName>
        <fullName evidence="7">RNA polymerase sigma-70 factor, ECF subfamily</fullName>
    </submittedName>
</protein>
<dbReference type="InterPro" id="IPR014284">
    <property type="entry name" value="RNA_pol_sigma-70_dom"/>
</dbReference>
<dbReference type="Pfam" id="PF04542">
    <property type="entry name" value="Sigma70_r2"/>
    <property type="match status" value="1"/>
</dbReference>
<dbReference type="STRING" id="475255.SAMN04488101_102345"/>
<dbReference type="GO" id="GO:0016987">
    <property type="term" value="F:sigma factor activity"/>
    <property type="evidence" value="ECO:0007669"/>
    <property type="project" value="UniProtKB-KW"/>
</dbReference>
<evidence type="ECO:0000256" key="2">
    <source>
        <dbReference type="ARBA" id="ARBA00023015"/>
    </source>
</evidence>
<evidence type="ECO:0000256" key="4">
    <source>
        <dbReference type="ARBA" id="ARBA00023163"/>
    </source>
</evidence>
<dbReference type="PANTHER" id="PTHR43133:SF46">
    <property type="entry name" value="RNA POLYMERASE SIGMA-70 FACTOR ECF SUBFAMILY"/>
    <property type="match status" value="1"/>
</dbReference>
<name>A0A1W2BCG1_9SPHI</name>
<reference evidence="7 8" key="1">
    <citation type="submission" date="2017-04" db="EMBL/GenBank/DDBJ databases">
        <authorList>
            <person name="Afonso C.L."/>
            <person name="Miller P.J."/>
            <person name="Scott M.A."/>
            <person name="Spackman E."/>
            <person name="Goraichik I."/>
            <person name="Dimitrov K.M."/>
            <person name="Suarez D.L."/>
            <person name="Swayne D.E."/>
        </authorList>
    </citation>
    <scope>NUCLEOTIDE SEQUENCE [LARGE SCALE GENOMIC DNA]</scope>
    <source>
        <strain evidence="7 8">DSM 19625</strain>
    </source>
</reference>
<dbReference type="InterPro" id="IPR039425">
    <property type="entry name" value="RNA_pol_sigma-70-like"/>
</dbReference>
<dbReference type="InterPro" id="IPR014327">
    <property type="entry name" value="RNA_pol_sigma70_bacteroid"/>
</dbReference>
<dbReference type="SUPFAM" id="SSF88659">
    <property type="entry name" value="Sigma3 and sigma4 domains of RNA polymerase sigma factors"/>
    <property type="match status" value="1"/>
</dbReference>
<keyword evidence="8" id="KW-1185">Reference proteome</keyword>
<dbReference type="InterPro" id="IPR007627">
    <property type="entry name" value="RNA_pol_sigma70_r2"/>
</dbReference>
<evidence type="ECO:0000259" key="5">
    <source>
        <dbReference type="Pfam" id="PF04542"/>
    </source>
</evidence>
<accession>A0A1W2BCG1</accession>
<keyword evidence="3" id="KW-0731">Sigma factor</keyword>
<sequence length="195" mass="23052">MIIYSAHTDQDLITLLRRGDHDAFTEIYKRYWSVLYLHARHMLRQEDQARDVVQEVFTAMWNKHAQFELTISLNAYLYKAVRNTILNIIRHGKVQENYLADLGDFIDQEKVQTDELVRYNDLKRLIEREILNMPPKMREIFEMSRKEGLSHAEIGERLGISDLTVKKQVSKAVTMLRKKFKIPLATLIILLRILP</sequence>
<evidence type="ECO:0000256" key="1">
    <source>
        <dbReference type="ARBA" id="ARBA00010641"/>
    </source>
</evidence>
<dbReference type="Pfam" id="PF08281">
    <property type="entry name" value="Sigma70_r4_2"/>
    <property type="match status" value="1"/>
</dbReference>
<organism evidence="7 8">
    <name type="scientific">Pedobacter nyackensis</name>
    <dbReference type="NCBI Taxonomy" id="475255"/>
    <lineage>
        <taxon>Bacteria</taxon>
        <taxon>Pseudomonadati</taxon>
        <taxon>Bacteroidota</taxon>
        <taxon>Sphingobacteriia</taxon>
        <taxon>Sphingobacteriales</taxon>
        <taxon>Sphingobacteriaceae</taxon>
        <taxon>Pedobacter</taxon>
    </lineage>
</organism>
<dbReference type="EMBL" id="FWYB01000002">
    <property type="protein sequence ID" value="SMC70713.1"/>
    <property type="molecule type" value="Genomic_DNA"/>
</dbReference>
<dbReference type="Gene3D" id="1.10.10.10">
    <property type="entry name" value="Winged helix-like DNA-binding domain superfamily/Winged helix DNA-binding domain"/>
    <property type="match status" value="1"/>
</dbReference>
<dbReference type="RefSeq" id="WP_084288148.1">
    <property type="nucleotide sequence ID" value="NZ_FWYB01000002.1"/>
</dbReference>
<dbReference type="InterPro" id="IPR013249">
    <property type="entry name" value="RNA_pol_sigma70_r4_t2"/>
</dbReference>
<dbReference type="InterPro" id="IPR013324">
    <property type="entry name" value="RNA_pol_sigma_r3/r4-like"/>
</dbReference>
<dbReference type="CDD" id="cd06171">
    <property type="entry name" value="Sigma70_r4"/>
    <property type="match status" value="1"/>
</dbReference>
<dbReference type="NCBIfam" id="TIGR02985">
    <property type="entry name" value="Sig70_bacteroi1"/>
    <property type="match status" value="1"/>
</dbReference>
<feature type="domain" description="RNA polymerase sigma-70 region 2" evidence="5">
    <location>
        <begin position="28"/>
        <end position="91"/>
    </location>
</feature>
<dbReference type="GO" id="GO:0006352">
    <property type="term" value="P:DNA-templated transcription initiation"/>
    <property type="evidence" value="ECO:0007669"/>
    <property type="project" value="InterPro"/>
</dbReference>
<gene>
    <name evidence="7" type="ORF">SAMN04488101_102345</name>
</gene>